<dbReference type="PANTHER" id="PTHR31585:SF5">
    <property type="entry name" value="RNA-BINDING S4 DOMAIN-CONTAINING PROTEIN"/>
    <property type="match status" value="1"/>
</dbReference>
<feature type="transmembrane region" description="Helical" evidence="8">
    <location>
        <begin position="575"/>
        <end position="598"/>
    </location>
</feature>
<feature type="region of interest" description="Disordered" evidence="7">
    <location>
        <begin position="1"/>
        <end position="47"/>
    </location>
</feature>
<feature type="transmembrane region" description="Helical" evidence="8">
    <location>
        <begin position="364"/>
        <end position="386"/>
    </location>
</feature>
<comment type="similarity">
    <text evidence="2">Belongs to the major facilitator superfamily. Folate-biopterin transporter (TC 2.A.71) family.</text>
</comment>
<dbReference type="AlphaFoldDB" id="A0A7R9U5H3"/>
<comment type="subcellular location">
    <subcellularLocation>
        <location evidence="1">Membrane</location>
        <topology evidence="1">Multi-pass membrane protein</topology>
    </subcellularLocation>
</comment>
<sequence length="601" mass="65987">MALDAKKHPRDSKLRMESGLEESPASVAGLNRFLNRPPPKVKTVEEPAVDDAGAELLLRKRASYGSLGVERLDYSDPESCIVETQPLLDGWKYDLQSADEADYLAAPKRGRGFDEEKQQAVDAAEATAKNEAQLDLWSIEGLALPMAYFVIGVSVSFITTPLQVYMVEELGAEPEAQNTISILMSLPWSFKLLFGFVSDVNPILGWRRKPYMILGSMAHAVAYLSLALMGTPGIQVLSFLTWVATMGQIMVDVMADTLVVERAKFEPEATRGQTQATCYALRFVGSVLGASSGTVFFNAKAWGWGLTFGEVCLILGALPLFSVVPLAFFVWEKPIHEKGCKSVVEQCQDIWETVQLKAVWKPMAFVYTYNILQIPNVAWSSFLQIGLDFKPWALGIMSTAGAIMTLLGIMAFKRFFFHTSWRYIYISSTCLSAAFSLLQLVLIFHLNRAWGLSDYFFALGDDVMAAYINGIQFLPVCIMYMSLCPGGSEGATYAMLTTLGNIASCVAFTFGSLLSHVWDVSNEAIQGEDVGGLWRLSLLTSCLGVAPLALIWLLPHGREEQRALQKSREKTMIGGVIFLAVLGASLSWTSSHAILTVLGEG</sequence>
<evidence type="ECO:0000256" key="7">
    <source>
        <dbReference type="SAM" id="MobiDB-lite"/>
    </source>
</evidence>
<feature type="transmembrane region" description="Helical" evidence="8">
    <location>
        <begin position="493"/>
        <end position="513"/>
    </location>
</feature>
<dbReference type="PANTHER" id="PTHR31585">
    <property type="entry name" value="FOLATE-BIOPTERIN TRANSPORTER 1, CHLOROPLASTIC"/>
    <property type="match status" value="1"/>
</dbReference>
<organism evidence="9">
    <name type="scientific">Pinguiococcus pyrenoidosus</name>
    <dbReference type="NCBI Taxonomy" id="172671"/>
    <lineage>
        <taxon>Eukaryota</taxon>
        <taxon>Sar</taxon>
        <taxon>Stramenopiles</taxon>
        <taxon>Ochrophyta</taxon>
        <taxon>Pinguiophyceae</taxon>
        <taxon>Pinguiochrysidales</taxon>
        <taxon>Pinguiochrysidaceae</taxon>
        <taxon>Pinguiococcus</taxon>
    </lineage>
</organism>
<evidence type="ECO:0000256" key="1">
    <source>
        <dbReference type="ARBA" id="ARBA00004141"/>
    </source>
</evidence>
<protein>
    <recommendedName>
        <fullName evidence="10">Major facilitator superfamily (MFS) profile domain-containing protein</fullName>
    </recommendedName>
</protein>
<dbReference type="Gene3D" id="1.20.1250.20">
    <property type="entry name" value="MFS general substrate transporter like domains"/>
    <property type="match status" value="1"/>
</dbReference>
<evidence type="ECO:0000256" key="3">
    <source>
        <dbReference type="ARBA" id="ARBA00022448"/>
    </source>
</evidence>
<feature type="transmembrane region" description="Helical" evidence="8">
    <location>
        <begin position="146"/>
        <end position="167"/>
    </location>
</feature>
<evidence type="ECO:0000313" key="9">
    <source>
        <dbReference type="EMBL" id="CAD8255292.1"/>
    </source>
</evidence>
<evidence type="ECO:0000256" key="8">
    <source>
        <dbReference type="SAM" id="Phobius"/>
    </source>
</evidence>
<feature type="transmembrane region" description="Helical" evidence="8">
    <location>
        <begin position="464"/>
        <end position="481"/>
    </location>
</feature>
<proteinExistence type="inferred from homology"/>
<evidence type="ECO:0000256" key="5">
    <source>
        <dbReference type="ARBA" id="ARBA00022989"/>
    </source>
</evidence>
<feature type="transmembrane region" description="Helical" evidence="8">
    <location>
        <begin position="279"/>
        <end position="299"/>
    </location>
</feature>
<dbReference type="Pfam" id="PF03092">
    <property type="entry name" value="BT1"/>
    <property type="match status" value="1"/>
</dbReference>
<dbReference type="EMBL" id="HBEA01006234">
    <property type="protein sequence ID" value="CAD8255292.1"/>
    <property type="molecule type" value="Transcribed_RNA"/>
</dbReference>
<feature type="transmembrane region" description="Helical" evidence="8">
    <location>
        <begin position="392"/>
        <end position="412"/>
    </location>
</feature>
<feature type="transmembrane region" description="Helical" evidence="8">
    <location>
        <begin position="424"/>
        <end position="444"/>
    </location>
</feature>
<keyword evidence="3" id="KW-0813">Transport</keyword>
<feature type="transmembrane region" description="Helical" evidence="8">
    <location>
        <begin position="305"/>
        <end position="331"/>
    </location>
</feature>
<keyword evidence="5 8" id="KW-1133">Transmembrane helix</keyword>
<evidence type="ECO:0000256" key="2">
    <source>
        <dbReference type="ARBA" id="ARBA00007015"/>
    </source>
</evidence>
<gene>
    <name evidence="9" type="ORF">PPYR1160_LOCUS4784</name>
</gene>
<dbReference type="InterPro" id="IPR039309">
    <property type="entry name" value="BT1"/>
</dbReference>
<feature type="compositionally biased region" description="Basic and acidic residues" evidence="7">
    <location>
        <begin position="1"/>
        <end position="18"/>
    </location>
</feature>
<keyword evidence="6 8" id="KW-0472">Membrane</keyword>
<dbReference type="SUPFAM" id="SSF103473">
    <property type="entry name" value="MFS general substrate transporter"/>
    <property type="match status" value="1"/>
</dbReference>
<dbReference type="InterPro" id="IPR036259">
    <property type="entry name" value="MFS_trans_sf"/>
</dbReference>
<dbReference type="GO" id="GO:0016020">
    <property type="term" value="C:membrane"/>
    <property type="evidence" value="ECO:0007669"/>
    <property type="project" value="UniProtKB-SubCell"/>
</dbReference>
<evidence type="ECO:0000256" key="6">
    <source>
        <dbReference type="ARBA" id="ARBA00023136"/>
    </source>
</evidence>
<evidence type="ECO:0008006" key="10">
    <source>
        <dbReference type="Google" id="ProtNLM"/>
    </source>
</evidence>
<name>A0A7R9U5H3_9STRA</name>
<reference evidence="9" key="1">
    <citation type="submission" date="2021-01" db="EMBL/GenBank/DDBJ databases">
        <authorList>
            <person name="Corre E."/>
            <person name="Pelletier E."/>
            <person name="Niang G."/>
            <person name="Scheremetjew M."/>
            <person name="Finn R."/>
            <person name="Kale V."/>
            <person name="Holt S."/>
            <person name="Cochrane G."/>
            <person name="Meng A."/>
            <person name="Brown T."/>
            <person name="Cohen L."/>
        </authorList>
    </citation>
    <scope>NUCLEOTIDE SEQUENCE</scope>
    <source>
        <strain evidence="9">CCMP2078</strain>
    </source>
</reference>
<evidence type="ECO:0000256" key="4">
    <source>
        <dbReference type="ARBA" id="ARBA00022692"/>
    </source>
</evidence>
<feature type="transmembrane region" description="Helical" evidence="8">
    <location>
        <begin position="533"/>
        <end position="554"/>
    </location>
</feature>
<accession>A0A7R9U5H3</accession>
<keyword evidence="4 8" id="KW-0812">Transmembrane</keyword>